<evidence type="ECO:0000256" key="4">
    <source>
        <dbReference type="ARBA" id="ARBA00023136"/>
    </source>
</evidence>
<reference evidence="7" key="2">
    <citation type="submission" date="2021-04" db="EMBL/GenBank/DDBJ databases">
        <authorList>
            <person name="Gilroy R."/>
        </authorList>
    </citation>
    <scope>NUCLEOTIDE SEQUENCE</scope>
    <source>
        <strain evidence="7">CHK195-6426</strain>
    </source>
</reference>
<feature type="transmembrane region" description="Helical" evidence="5">
    <location>
        <begin position="166"/>
        <end position="194"/>
    </location>
</feature>
<evidence type="ECO:0000256" key="5">
    <source>
        <dbReference type="SAM" id="Phobius"/>
    </source>
</evidence>
<comment type="subcellular location">
    <subcellularLocation>
        <location evidence="1">Membrane</location>
        <topology evidence="1">Multi-pass membrane protein</topology>
    </subcellularLocation>
</comment>
<keyword evidence="2 5" id="KW-0812">Transmembrane</keyword>
<keyword evidence="4 5" id="KW-0472">Membrane</keyword>
<feature type="domain" description="ABC-2 type transporter transmembrane" evidence="6">
    <location>
        <begin position="48"/>
        <end position="231"/>
    </location>
</feature>
<name>A0A9D1R4L6_9FIRM</name>
<sequence length="243" mass="26668">MRAFLYGAVLQWKLDIRSKSLLVTCYLVPLIFFALMGGIFTSVMPDMKDTLIPAMIVMGVSMGAFIGLPPSLAETYGSDIKKIYAANGVPLCFGWAAMYLSAFIHLFLMCLIILLTAPMAFDAALPSDLPLFFAALSIYIAVSLSVGSVLGLTIKNQSKLTMAAQLLFLPSIMLSGIMFPIGLLPGPLITAGKIFPAFWGYRLMLDNGFLPQNLWYLSFVFLITVSFCVILLKGLRRPPQRPF</sequence>
<gene>
    <name evidence="7" type="ORF">H9742_05050</name>
</gene>
<evidence type="ECO:0000256" key="1">
    <source>
        <dbReference type="ARBA" id="ARBA00004141"/>
    </source>
</evidence>
<organism evidence="7 8">
    <name type="scientific">Candidatus Acetatifactor stercoripullorum</name>
    <dbReference type="NCBI Taxonomy" id="2838414"/>
    <lineage>
        <taxon>Bacteria</taxon>
        <taxon>Bacillati</taxon>
        <taxon>Bacillota</taxon>
        <taxon>Clostridia</taxon>
        <taxon>Lachnospirales</taxon>
        <taxon>Lachnospiraceae</taxon>
        <taxon>Acetatifactor</taxon>
    </lineage>
</organism>
<feature type="transmembrane region" description="Helical" evidence="5">
    <location>
        <begin position="21"/>
        <end position="44"/>
    </location>
</feature>
<evidence type="ECO:0000259" key="6">
    <source>
        <dbReference type="Pfam" id="PF12698"/>
    </source>
</evidence>
<keyword evidence="3 5" id="KW-1133">Transmembrane helix</keyword>
<dbReference type="AlphaFoldDB" id="A0A9D1R4L6"/>
<evidence type="ECO:0000313" key="7">
    <source>
        <dbReference type="EMBL" id="HIW80890.1"/>
    </source>
</evidence>
<evidence type="ECO:0000256" key="3">
    <source>
        <dbReference type="ARBA" id="ARBA00022989"/>
    </source>
</evidence>
<dbReference type="GO" id="GO:0140359">
    <property type="term" value="F:ABC-type transporter activity"/>
    <property type="evidence" value="ECO:0007669"/>
    <property type="project" value="InterPro"/>
</dbReference>
<feature type="transmembrane region" description="Helical" evidence="5">
    <location>
        <begin position="89"/>
        <end position="117"/>
    </location>
</feature>
<proteinExistence type="predicted"/>
<evidence type="ECO:0000313" key="8">
    <source>
        <dbReference type="Proteomes" id="UP000824265"/>
    </source>
</evidence>
<dbReference type="EMBL" id="DXGH01000027">
    <property type="protein sequence ID" value="HIW80890.1"/>
    <property type="molecule type" value="Genomic_DNA"/>
</dbReference>
<accession>A0A9D1R4L6</accession>
<dbReference type="GO" id="GO:0016020">
    <property type="term" value="C:membrane"/>
    <property type="evidence" value="ECO:0007669"/>
    <property type="project" value="UniProtKB-SubCell"/>
</dbReference>
<feature type="transmembrane region" description="Helical" evidence="5">
    <location>
        <begin position="214"/>
        <end position="232"/>
    </location>
</feature>
<evidence type="ECO:0000256" key="2">
    <source>
        <dbReference type="ARBA" id="ARBA00022692"/>
    </source>
</evidence>
<feature type="transmembrane region" description="Helical" evidence="5">
    <location>
        <begin position="129"/>
        <end position="154"/>
    </location>
</feature>
<feature type="transmembrane region" description="Helical" evidence="5">
    <location>
        <begin position="50"/>
        <end position="68"/>
    </location>
</feature>
<dbReference type="Proteomes" id="UP000824265">
    <property type="component" value="Unassembled WGS sequence"/>
</dbReference>
<dbReference type="InterPro" id="IPR013525">
    <property type="entry name" value="ABC2_TM"/>
</dbReference>
<dbReference type="Pfam" id="PF12698">
    <property type="entry name" value="ABC2_membrane_3"/>
    <property type="match status" value="1"/>
</dbReference>
<protein>
    <submittedName>
        <fullName evidence="7">ABC transporter permease</fullName>
    </submittedName>
</protein>
<comment type="caution">
    <text evidence="7">The sequence shown here is derived from an EMBL/GenBank/DDBJ whole genome shotgun (WGS) entry which is preliminary data.</text>
</comment>
<reference evidence="7" key="1">
    <citation type="journal article" date="2021" name="PeerJ">
        <title>Extensive microbial diversity within the chicken gut microbiome revealed by metagenomics and culture.</title>
        <authorList>
            <person name="Gilroy R."/>
            <person name="Ravi A."/>
            <person name="Getino M."/>
            <person name="Pursley I."/>
            <person name="Horton D.L."/>
            <person name="Alikhan N.F."/>
            <person name="Baker D."/>
            <person name="Gharbi K."/>
            <person name="Hall N."/>
            <person name="Watson M."/>
            <person name="Adriaenssens E.M."/>
            <person name="Foster-Nyarko E."/>
            <person name="Jarju S."/>
            <person name="Secka A."/>
            <person name="Antonio M."/>
            <person name="Oren A."/>
            <person name="Chaudhuri R.R."/>
            <person name="La Ragione R."/>
            <person name="Hildebrand F."/>
            <person name="Pallen M.J."/>
        </authorList>
    </citation>
    <scope>NUCLEOTIDE SEQUENCE</scope>
    <source>
        <strain evidence="7">CHK195-6426</strain>
    </source>
</reference>